<reference evidence="1 2" key="1">
    <citation type="submission" date="2019-06" db="EMBL/GenBank/DDBJ databases">
        <title>Genome Sequence of the Brown Rot Fungal Pathogen Monilinia fructicola.</title>
        <authorList>
            <person name="De Miccolis Angelini R.M."/>
            <person name="Landi L."/>
            <person name="Abate D."/>
            <person name="Pollastro S."/>
            <person name="Romanazzi G."/>
            <person name="Faretra F."/>
        </authorList>
    </citation>
    <scope>NUCLEOTIDE SEQUENCE [LARGE SCALE GENOMIC DNA]</scope>
    <source>
        <strain evidence="1 2">Mfrc123</strain>
    </source>
</reference>
<organism evidence="1 2">
    <name type="scientific">Monilinia fructicola</name>
    <name type="common">Brown rot fungus</name>
    <name type="synonym">Ciboria fructicola</name>
    <dbReference type="NCBI Taxonomy" id="38448"/>
    <lineage>
        <taxon>Eukaryota</taxon>
        <taxon>Fungi</taxon>
        <taxon>Dikarya</taxon>
        <taxon>Ascomycota</taxon>
        <taxon>Pezizomycotina</taxon>
        <taxon>Leotiomycetes</taxon>
        <taxon>Helotiales</taxon>
        <taxon>Sclerotiniaceae</taxon>
        <taxon>Monilinia</taxon>
    </lineage>
</organism>
<name>A0A5M9JH31_MONFR</name>
<evidence type="ECO:0000313" key="2">
    <source>
        <dbReference type="Proteomes" id="UP000322873"/>
    </source>
</evidence>
<dbReference type="AlphaFoldDB" id="A0A5M9JH31"/>
<evidence type="ECO:0000313" key="1">
    <source>
        <dbReference type="EMBL" id="KAA8567279.1"/>
    </source>
</evidence>
<dbReference type="EMBL" id="VICG01000011">
    <property type="protein sequence ID" value="KAA8567279.1"/>
    <property type="molecule type" value="Genomic_DNA"/>
</dbReference>
<comment type="caution">
    <text evidence="1">The sequence shown here is derived from an EMBL/GenBank/DDBJ whole genome shotgun (WGS) entry which is preliminary data.</text>
</comment>
<accession>A0A5M9JH31</accession>
<sequence>MANFRCIFEPYYSLIDILSSISNLFCAMRNLCITTRRQPNSQFSVFQTATNHIAKPIVPHFHSRTPSFKKESLTCR</sequence>
<protein>
    <submittedName>
        <fullName evidence="1">Uncharacterized protein</fullName>
    </submittedName>
</protein>
<keyword evidence="2" id="KW-1185">Reference proteome</keyword>
<gene>
    <name evidence="1" type="ORF">EYC84_010313</name>
</gene>
<proteinExistence type="predicted"/>
<dbReference type="Proteomes" id="UP000322873">
    <property type="component" value="Unassembled WGS sequence"/>
</dbReference>